<dbReference type="InterPro" id="IPR003594">
    <property type="entry name" value="HATPase_dom"/>
</dbReference>
<dbReference type="Proteomes" id="UP000018141">
    <property type="component" value="Unassembled WGS sequence"/>
</dbReference>
<gene>
    <name evidence="3" type="ORF">BN656_01943</name>
</gene>
<evidence type="ECO:0000313" key="3">
    <source>
        <dbReference type="EMBL" id="CDD58101.1"/>
    </source>
</evidence>
<name>R7B2I5_9FIRM</name>
<feature type="domain" description="Histidine kinase/HSP90-like ATPase" evidence="2">
    <location>
        <begin position="199"/>
        <end position="304"/>
    </location>
</feature>
<dbReference type="GO" id="GO:0016301">
    <property type="term" value="F:kinase activity"/>
    <property type="evidence" value="ECO:0007669"/>
    <property type="project" value="UniProtKB-KW"/>
</dbReference>
<dbReference type="Pfam" id="PF14501">
    <property type="entry name" value="HATPase_c_5"/>
    <property type="match status" value="1"/>
</dbReference>
<organism evidence="3 4">
    <name type="scientific">Bacteroides pectinophilus CAG:437</name>
    <dbReference type="NCBI Taxonomy" id="1263051"/>
    <lineage>
        <taxon>Bacteria</taxon>
        <taxon>Bacillati</taxon>
        <taxon>Bacillota</taxon>
        <taxon>Clostridia</taxon>
        <taxon>Eubacteriales</taxon>
    </lineage>
</organism>
<keyword evidence="1" id="KW-0472">Membrane</keyword>
<dbReference type="InterPro" id="IPR036890">
    <property type="entry name" value="HATPase_C_sf"/>
</dbReference>
<keyword evidence="1" id="KW-1133">Transmembrane helix</keyword>
<evidence type="ECO:0000259" key="2">
    <source>
        <dbReference type="SMART" id="SM00387"/>
    </source>
</evidence>
<sequence>MKALMMADILQVSAVYIITFVLMKRKYADFPFYNIFAVLFPVSQLLLLRYIEDSTEYNNVVLVAVTMISGLLVDCVLMWVLFSMQQRGTLQNDIDNRERELALIRQKQEKSSNEELLLETMKEEYSRELKEIYDLYEKKMSGGLNERLDRLEKKIKSTKEFTYCGNVVVDVILKEKAYMCECGNIDFETDVRLGETSGISNLHLCSVFTNLLNNAIQACSDIDDRSRRHISVKCDMRGDYLCVVVRNTVNAQAKKQMRKAPRPGHGYGLRILNDIAEKYNGKFGYKWADGEFQATMQMLVPKQVKAYE</sequence>
<keyword evidence="3" id="KW-0808">Transferase</keyword>
<comment type="caution">
    <text evidence="3">The sequence shown here is derived from an EMBL/GenBank/DDBJ whole genome shotgun (WGS) entry which is preliminary data.</text>
</comment>
<dbReference type="SUPFAM" id="SSF55874">
    <property type="entry name" value="ATPase domain of HSP90 chaperone/DNA topoisomerase II/histidine kinase"/>
    <property type="match status" value="1"/>
</dbReference>
<keyword evidence="3" id="KW-0418">Kinase</keyword>
<proteinExistence type="predicted"/>
<protein>
    <submittedName>
        <fullName evidence="3">ATPase/histidine kinase/DNA gyrase B/HSP90 domain protein</fullName>
    </submittedName>
</protein>
<dbReference type="SMART" id="SM00387">
    <property type="entry name" value="HATPase_c"/>
    <property type="match status" value="1"/>
</dbReference>
<dbReference type="AlphaFoldDB" id="R7B2I5"/>
<feature type="transmembrane region" description="Helical" evidence="1">
    <location>
        <begin position="57"/>
        <end position="82"/>
    </location>
</feature>
<feature type="transmembrane region" description="Helical" evidence="1">
    <location>
        <begin position="30"/>
        <end position="51"/>
    </location>
</feature>
<dbReference type="InterPro" id="IPR032834">
    <property type="entry name" value="NatK-like_C"/>
</dbReference>
<evidence type="ECO:0000256" key="1">
    <source>
        <dbReference type="SAM" id="Phobius"/>
    </source>
</evidence>
<keyword evidence="1" id="KW-0812">Transmembrane</keyword>
<evidence type="ECO:0000313" key="4">
    <source>
        <dbReference type="Proteomes" id="UP000018141"/>
    </source>
</evidence>
<dbReference type="Gene3D" id="3.30.565.10">
    <property type="entry name" value="Histidine kinase-like ATPase, C-terminal domain"/>
    <property type="match status" value="1"/>
</dbReference>
<feature type="transmembrane region" description="Helical" evidence="1">
    <location>
        <begin position="6"/>
        <end position="23"/>
    </location>
</feature>
<dbReference type="EMBL" id="CBHH010000053">
    <property type="protein sequence ID" value="CDD58101.1"/>
    <property type="molecule type" value="Genomic_DNA"/>
</dbReference>
<reference evidence="3" key="1">
    <citation type="submission" date="2012-11" db="EMBL/GenBank/DDBJ databases">
        <title>Dependencies among metagenomic species, viruses, plasmids and units of genetic variation.</title>
        <authorList>
            <person name="Nielsen H.B."/>
            <person name="Almeida M."/>
            <person name="Juncker A.S."/>
            <person name="Rasmussen S."/>
            <person name="Li J."/>
            <person name="Sunagawa S."/>
            <person name="Plichta D."/>
            <person name="Gautier L."/>
            <person name="Le Chatelier E."/>
            <person name="Peletier E."/>
            <person name="Bonde I."/>
            <person name="Nielsen T."/>
            <person name="Manichanh C."/>
            <person name="Arumugam M."/>
            <person name="Batto J."/>
            <person name="Santos M.B.Q.D."/>
            <person name="Blom N."/>
            <person name="Borruel N."/>
            <person name="Burgdorf K.S."/>
            <person name="Boumezbeur F."/>
            <person name="Casellas F."/>
            <person name="Dore J."/>
            <person name="Guarner F."/>
            <person name="Hansen T."/>
            <person name="Hildebrand F."/>
            <person name="Kaas R.S."/>
            <person name="Kennedy S."/>
            <person name="Kristiansen K."/>
            <person name="Kultima J.R."/>
            <person name="Leonard P."/>
            <person name="Levenez F."/>
            <person name="Lund O."/>
            <person name="Moumen B."/>
            <person name="Le Paslier D."/>
            <person name="Pons N."/>
            <person name="Pedersen O."/>
            <person name="Prifti E."/>
            <person name="Qin J."/>
            <person name="Raes J."/>
            <person name="Tap J."/>
            <person name="Tims S."/>
            <person name="Ussery D.W."/>
            <person name="Yamada T."/>
            <person name="MetaHit consortium"/>
            <person name="Renault P."/>
            <person name="Sicheritz-Ponten T."/>
            <person name="Bork P."/>
            <person name="Wang J."/>
            <person name="Brunak S."/>
            <person name="Ehrlich S.D."/>
        </authorList>
    </citation>
    <scope>NUCLEOTIDE SEQUENCE [LARGE SCALE GENOMIC DNA]</scope>
</reference>
<accession>R7B2I5</accession>